<feature type="transmembrane region" description="Helical" evidence="2">
    <location>
        <begin position="136"/>
        <end position="157"/>
    </location>
</feature>
<sequence length="882" mass="99066">MVKLGKPPILRPSSFKMFRFAAALIVVPAFAQFGQMANQQGGQKKGQDMFGMFCDMISFTGMCKEGNQGEGLNSKECLANPGACCKVRRFCRLDGMEGFMCVSGVGGAMNTAANMVGGFSRLYEEEEYVPKAGINYHGLVVMGAMAGAFSLSVMMAVRGIRFLTRSNQEVHQVLIDDEESEVRRGRHRPRVSRHRRHGLTWTLPVKGDADPVTQARKRLMGNPEIQGDGNDAKCEPVMYPLASSKTKAQDSRPSGGTFSLEDFDQRDHLRCAGKRRSAGIAFLKRPLHIRLVEVMMISGVTLRHGPMGPMGLSVVQRSSWDARFSEDENLLNLAFAVSHNTYRFNRGMKCGLYGAVLCRHKAKHIPSKGECVKVIGQAYADRYLEQLGIDSSAWAKQQVLRHAPLAECQIEAAWGSRRSLVADSLRIRQPALFREHIEEEEEVITQTESRVANSRVGFTGYIKPLLDYKLPYQIPTEKEVSTKRELPFLGGGATAWLPKSEADVDMTHQLERQRMIARNKAHGSKTSMDKNPLLVMSESKLHELKRKFLLPFAAEHNVEGSMEKEIRPWLLRETIPLQVTENLRQAQKPISASAEEIRKECTRLTKGQLPLELLTRRPKPQVFRALRARVLCAEQVRLVGLLSHFLYWKLFGHLQEQRFRLPDTKMEALAISIQEVWAALILPFQDSPVGVGFAVPALLLATKMLVEEIFKKQYPDVFHVPDAQHHLWEEINMACMKLLDSDCTFSHFACLDLQVEGSRLWRKLQASLATKQSSVARAQAKACRTSALLRRALVGGTSCADARTRRFLAKSASEGGIPVAEEAKTKEEALRRQQHENWRSKALLRQVSRPASAEESCAKTVLKVAEQQRPRSQAQPRRRESR</sequence>
<keyword evidence="6" id="KW-1185">Reference proteome</keyword>
<reference evidence="5" key="2">
    <citation type="submission" date="2024-04" db="EMBL/GenBank/DDBJ databases">
        <authorList>
            <person name="Chen Y."/>
            <person name="Shah S."/>
            <person name="Dougan E. K."/>
            <person name="Thang M."/>
            <person name="Chan C."/>
        </authorList>
    </citation>
    <scope>NUCLEOTIDE SEQUENCE [LARGE SCALE GENOMIC DNA]</scope>
</reference>
<evidence type="ECO:0000313" key="6">
    <source>
        <dbReference type="Proteomes" id="UP001152797"/>
    </source>
</evidence>
<protein>
    <submittedName>
        <fullName evidence="4">Uncharacterized protein</fullName>
    </submittedName>
</protein>
<dbReference type="OrthoDB" id="426644at2759"/>
<keyword evidence="2" id="KW-0812">Transmembrane</keyword>
<dbReference type="AlphaFoldDB" id="A0A9P1BLA3"/>
<feature type="compositionally biased region" description="Low complexity" evidence="1">
    <location>
        <begin position="865"/>
        <end position="875"/>
    </location>
</feature>
<evidence type="ECO:0000313" key="5">
    <source>
        <dbReference type="EMBL" id="CAL1128130.1"/>
    </source>
</evidence>
<organism evidence="4">
    <name type="scientific">Cladocopium goreaui</name>
    <dbReference type="NCBI Taxonomy" id="2562237"/>
    <lineage>
        <taxon>Eukaryota</taxon>
        <taxon>Sar</taxon>
        <taxon>Alveolata</taxon>
        <taxon>Dinophyceae</taxon>
        <taxon>Suessiales</taxon>
        <taxon>Symbiodiniaceae</taxon>
        <taxon>Cladocopium</taxon>
    </lineage>
</organism>
<evidence type="ECO:0000256" key="3">
    <source>
        <dbReference type="SAM" id="SignalP"/>
    </source>
</evidence>
<reference evidence="4" key="1">
    <citation type="submission" date="2022-10" db="EMBL/GenBank/DDBJ databases">
        <authorList>
            <person name="Chen Y."/>
            <person name="Dougan E. K."/>
            <person name="Chan C."/>
            <person name="Rhodes N."/>
            <person name="Thang M."/>
        </authorList>
    </citation>
    <scope>NUCLEOTIDE SEQUENCE</scope>
</reference>
<keyword evidence="2" id="KW-0472">Membrane</keyword>
<gene>
    <name evidence="4" type="ORF">C1SCF055_LOCUS3131</name>
</gene>
<evidence type="ECO:0000256" key="1">
    <source>
        <dbReference type="SAM" id="MobiDB-lite"/>
    </source>
</evidence>
<feature type="region of interest" description="Disordered" evidence="1">
    <location>
        <begin position="863"/>
        <end position="882"/>
    </location>
</feature>
<evidence type="ECO:0000313" key="4">
    <source>
        <dbReference type="EMBL" id="CAI3974755.1"/>
    </source>
</evidence>
<dbReference type="Proteomes" id="UP001152797">
    <property type="component" value="Unassembled WGS sequence"/>
</dbReference>
<feature type="signal peptide" evidence="3">
    <location>
        <begin position="1"/>
        <end position="31"/>
    </location>
</feature>
<dbReference type="EMBL" id="CAMXCT010000156">
    <property type="protein sequence ID" value="CAI3974755.1"/>
    <property type="molecule type" value="Genomic_DNA"/>
</dbReference>
<keyword evidence="2" id="KW-1133">Transmembrane helix</keyword>
<name>A0A9P1BLA3_9DINO</name>
<accession>A0A9P1BLA3</accession>
<keyword evidence="3" id="KW-0732">Signal</keyword>
<comment type="caution">
    <text evidence="4">The sequence shown here is derived from an EMBL/GenBank/DDBJ whole genome shotgun (WGS) entry which is preliminary data.</text>
</comment>
<evidence type="ECO:0000256" key="2">
    <source>
        <dbReference type="SAM" id="Phobius"/>
    </source>
</evidence>
<feature type="chain" id="PRO_5043269569" evidence="3">
    <location>
        <begin position="32"/>
        <end position="882"/>
    </location>
</feature>
<proteinExistence type="predicted"/>
<dbReference type="EMBL" id="CAMXCT020000156">
    <property type="protein sequence ID" value="CAL1128130.1"/>
    <property type="molecule type" value="Genomic_DNA"/>
</dbReference>
<dbReference type="EMBL" id="CAMXCT030000156">
    <property type="protein sequence ID" value="CAL4762067.1"/>
    <property type="molecule type" value="Genomic_DNA"/>
</dbReference>